<dbReference type="OrthoDB" id="241648at2759"/>
<reference evidence="1 2" key="1">
    <citation type="submission" date="2019-01" db="EMBL/GenBank/DDBJ databases">
        <authorList>
            <person name="Sayadi A."/>
        </authorList>
    </citation>
    <scope>NUCLEOTIDE SEQUENCE [LARGE SCALE GENOMIC DNA]</scope>
</reference>
<protein>
    <submittedName>
        <fullName evidence="1">Uncharacterized protein</fullName>
    </submittedName>
</protein>
<name>A0A653CA70_CALMS</name>
<dbReference type="EMBL" id="CAACVG010007323">
    <property type="protein sequence ID" value="VEN44831.1"/>
    <property type="molecule type" value="Genomic_DNA"/>
</dbReference>
<proteinExistence type="predicted"/>
<dbReference type="Proteomes" id="UP000410492">
    <property type="component" value="Unassembled WGS sequence"/>
</dbReference>
<keyword evidence="2" id="KW-1185">Reference proteome</keyword>
<evidence type="ECO:0000313" key="2">
    <source>
        <dbReference type="Proteomes" id="UP000410492"/>
    </source>
</evidence>
<feature type="non-terminal residue" evidence="1">
    <location>
        <position position="1"/>
    </location>
</feature>
<accession>A0A653CA70</accession>
<dbReference type="AlphaFoldDB" id="A0A653CA70"/>
<sequence>FHPNPWTPPVNKHWRHIFYYTDTITTNILCYHIKCVFDDNLLSIKTNPIFHLFSALLFGGQLESAPGPNRSKYIGCIDTQCDIISVIKDAYENARFLCDQM</sequence>
<organism evidence="1 2">
    <name type="scientific">Callosobruchus maculatus</name>
    <name type="common">Southern cowpea weevil</name>
    <name type="synonym">Pulse bruchid</name>
    <dbReference type="NCBI Taxonomy" id="64391"/>
    <lineage>
        <taxon>Eukaryota</taxon>
        <taxon>Metazoa</taxon>
        <taxon>Ecdysozoa</taxon>
        <taxon>Arthropoda</taxon>
        <taxon>Hexapoda</taxon>
        <taxon>Insecta</taxon>
        <taxon>Pterygota</taxon>
        <taxon>Neoptera</taxon>
        <taxon>Endopterygota</taxon>
        <taxon>Coleoptera</taxon>
        <taxon>Polyphaga</taxon>
        <taxon>Cucujiformia</taxon>
        <taxon>Chrysomeloidea</taxon>
        <taxon>Chrysomelidae</taxon>
        <taxon>Bruchinae</taxon>
        <taxon>Bruchini</taxon>
        <taxon>Callosobruchus</taxon>
    </lineage>
</organism>
<evidence type="ECO:0000313" key="1">
    <source>
        <dbReference type="EMBL" id="VEN44831.1"/>
    </source>
</evidence>
<gene>
    <name evidence="1" type="ORF">CALMAC_LOCUS7491</name>
</gene>